<name>A0ABQ9JFY3_9CUCU</name>
<evidence type="ECO:0008006" key="3">
    <source>
        <dbReference type="Google" id="ProtNLM"/>
    </source>
</evidence>
<organism evidence="1 2">
    <name type="scientific">Molorchus minor</name>
    <dbReference type="NCBI Taxonomy" id="1323400"/>
    <lineage>
        <taxon>Eukaryota</taxon>
        <taxon>Metazoa</taxon>
        <taxon>Ecdysozoa</taxon>
        <taxon>Arthropoda</taxon>
        <taxon>Hexapoda</taxon>
        <taxon>Insecta</taxon>
        <taxon>Pterygota</taxon>
        <taxon>Neoptera</taxon>
        <taxon>Endopterygota</taxon>
        <taxon>Coleoptera</taxon>
        <taxon>Polyphaga</taxon>
        <taxon>Cucujiformia</taxon>
        <taxon>Chrysomeloidea</taxon>
        <taxon>Cerambycidae</taxon>
        <taxon>Lamiinae</taxon>
        <taxon>Monochamini</taxon>
        <taxon>Molorchus</taxon>
    </lineage>
</organism>
<dbReference type="EMBL" id="JAPWTJ010000619">
    <property type="protein sequence ID" value="KAJ8976826.1"/>
    <property type="molecule type" value="Genomic_DNA"/>
</dbReference>
<protein>
    <recommendedName>
        <fullName evidence="3">LysM domain-containing protein</fullName>
    </recommendedName>
</protein>
<keyword evidence="2" id="KW-1185">Reference proteome</keyword>
<sequence length="81" mass="8823">MFLSYLSGSPGCLQNISCQQPHQSKKYVAAGDTLLKLAKVFSVETDMNYEYIIQEMDRAANVGLAGGSCQMFDCSSNSQTT</sequence>
<accession>A0ABQ9JFY3</accession>
<reference evidence="1" key="1">
    <citation type="journal article" date="2023" name="Insect Mol. Biol.">
        <title>Genome sequencing provides insights into the evolution of gene families encoding plant cell wall-degrading enzymes in longhorned beetles.</title>
        <authorList>
            <person name="Shin N.R."/>
            <person name="Okamura Y."/>
            <person name="Kirsch R."/>
            <person name="Pauchet Y."/>
        </authorList>
    </citation>
    <scope>NUCLEOTIDE SEQUENCE</scope>
    <source>
        <strain evidence="1">MMC_N1</strain>
    </source>
</reference>
<dbReference type="Proteomes" id="UP001162164">
    <property type="component" value="Unassembled WGS sequence"/>
</dbReference>
<evidence type="ECO:0000313" key="2">
    <source>
        <dbReference type="Proteomes" id="UP001162164"/>
    </source>
</evidence>
<gene>
    <name evidence="1" type="ORF">NQ317_011822</name>
</gene>
<proteinExistence type="predicted"/>
<comment type="caution">
    <text evidence="1">The sequence shown here is derived from an EMBL/GenBank/DDBJ whole genome shotgun (WGS) entry which is preliminary data.</text>
</comment>
<evidence type="ECO:0000313" key="1">
    <source>
        <dbReference type="EMBL" id="KAJ8976826.1"/>
    </source>
</evidence>